<sequence>MTWTGIEQPVLLVITINLMPVNIEHQMLNIQTQG</sequence>
<accession>A0A381C194</accession>
<dbReference type="EMBL" id="UIGI01000001">
    <property type="protein sequence ID" value="SUW61641.1"/>
    <property type="molecule type" value="Genomic_DNA"/>
</dbReference>
<dbReference type="Proteomes" id="UP000255528">
    <property type="component" value="Unassembled WGS sequence"/>
</dbReference>
<dbReference type="AlphaFoldDB" id="A0A381C194"/>
<evidence type="ECO:0000313" key="2">
    <source>
        <dbReference type="Proteomes" id="UP000255528"/>
    </source>
</evidence>
<organism evidence="1 2">
    <name type="scientific">Buttiauxella agrestis</name>
    <dbReference type="NCBI Taxonomy" id="82977"/>
    <lineage>
        <taxon>Bacteria</taxon>
        <taxon>Pseudomonadati</taxon>
        <taxon>Pseudomonadota</taxon>
        <taxon>Gammaproteobacteria</taxon>
        <taxon>Enterobacterales</taxon>
        <taxon>Enterobacteriaceae</taxon>
        <taxon>Buttiauxella</taxon>
    </lineage>
</organism>
<reference evidence="1 2" key="1">
    <citation type="submission" date="2018-06" db="EMBL/GenBank/DDBJ databases">
        <authorList>
            <consortium name="Pathogen Informatics"/>
            <person name="Doyle S."/>
        </authorList>
    </citation>
    <scope>NUCLEOTIDE SEQUENCE [LARGE SCALE GENOMIC DNA]</scope>
    <source>
        <strain evidence="1 2">NCTC12119</strain>
    </source>
</reference>
<protein>
    <submittedName>
        <fullName evidence="1">Uncharacterized protein</fullName>
    </submittedName>
</protein>
<gene>
    <name evidence="1" type="ORF">NCTC12119_00038</name>
</gene>
<name>A0A381C194_9ENTR</name>
<proteinExistence type="predicted"/>
<evidence type="ECO:0000313" key="1">
    <source>
        <dbReference type="EMBL" id="SUW61641.1"/>
    </source>
</evidence>